<proteinExistence type="predicted"/>
<dbReference type="EMBL" id="FOSQ01000002">
    <property type="protein sequence ID" value="SFK43717.1"/>
    <property type="molecule type" value="Genomic_DNA"/>
</dbReference>
<evidence type="ECO:0000313" key="2">
    <source>
        <dbReference type="EMBL" id="SFK43717.1"/>
    </source>
</evidence>
<dbReference type="OrthoDB" id="7273032at2"/>
<dbReference type="RefSeq" id="WP_092958673.1">
    <property type="nucleotide sequence ID" value="NZ_FOSQ01000002.1"/>
</dbReference>
<name>A0A1I3ZI02_9PROT</name>
<organism evidence="2 3">
    <name type="scientific">Falsiroseomonas stagni DSM 19981</name>
    <dbReference type="NCBI Taxonomy" id="1123062"/>
    <lineage>
        <taxon>Bacteria</taxon>
        <taxon>Pseudomonadati</taxon>
        <taxon>Pseudomonadota</taxon>
        <taxon>Alphaproteobacteria</taxon>
        <taxon>Acetobacterales</taxon>
        <taxon>Roseomonadaceae</taxon>
        <taxon>Falsiroseomonas</taxon>
    </lineage>
</organism>
<dbReference type="Proteomes" id="UP000199473">
    <property type="component" value="Unassembled WGS sequence"/>
</dbReference>
<accession>A0A1I3ZI02</accession>
<dbReference type="AlphaFoldDB" id="A0A1I3ZI02"/>
<evidence type="ECO:0000256" key="1">
    <source>
        <dbReference type="SAM" id="MobiDB-lite"/>
    </source>
</evidence>
<evidence type="ECO:0000313" key="3">
    <source>
        <dbReference type="Proteomes" id="UP000199473"/>
    </source>
</evidence>
<keyword evidence="3" id="KW-1185">Reference proteome</keyword>
<dbReference type="STRING" id="1123062.SAMN02745775_102527"/>
<gene>
    <name evidence="2" type="ORF">SAMN02745775_102527</name>
</gene>
<feature type="region of interest" description="Disordered" evidence="1">
    <location>
        <begin position="69"/>
        <end position="89"/>
    </location>
</feature>
<protein>
    <submittedName>
        <fullName evidence="2">Uncharacterized protein</fullName>
    </submittedName>
</protein>
<reference evidence="2 3" key="1">
    <citation type="submission" date="2016-10" db="EMBL/GenBank/DDBJ databases">
        <authorList>
            <person name="de Groot N.N."/>
        </authorList>
    </citation>
    <scope>NUCLEOTIDE SEQUENCE [LARGE SCALE GENOMIC DNA]</scope>
    <source>
        <strain evidence="2 3">DSM 19981</strain>
    </source>
</reference>
<sequence length="89" mass="9312">MNEWTMTYWQGPPEAAADGLRLFGWTGPGESPTDALDPRVGGFIPPSGEPIVTVDGVAFVALVTMGPIEPPPGLTATDPELSRSIIGSF</sequence>